<dbReference type="EMBL" id="NMUH01005597">
    <property type="protein sequence ID" value="MQM13184.1"/>
    <property type="molecule type" value="Genomic_DNA"/>
</dbReference>
<dbReference type="Proteomes" id="UP000652761">
    <property type="component" value="Unassembled WGS sequence"/>
</dbReference>
<sequence length="202" mass="22772">MFICAYLYGETLPKRRFYSRLCPSRDSVRGTAICSCVYLYAGTLLEARSYVLIPIWKPYKGHGVNFKNTQVLQILEAQAGMLSSFSSSSHERPFKEGIYAHGKLHKSSCSVGKYRKVLQKGKNYGEVPKMAQIQCCPNLLQIFLQKTTLAKFSGLRSCLLIPGTPRVLCRLHDSMERNPHRFSEVACALRLSDGNSVPWSLN</sequence>
<evidence type="ECO:0000313" key="1">
    <source>
        <dbReference type="EMBL" id="MQM13184.1"/>
    </source>
</evidence>
<reference evidence="1" key="1">
    <citation type="submission" date="2017-07" db="EMBL/GenBank/DDBJ databases">
        <title>Taro Niue Genome Assembly and Annotation.</title>
        <authorList>
            <person name="Atibalentja N."/>
            <person name="Keating K."/>
            <person name="Fields C.J."/>
        </authorList>
    </citation>
    <scope>NUCLEOTIDE SEQUENCE</scope>
    <source>
        <strain evidence="1">Niue_2</strain>
        <tissue evidence="1">Leaf</tissue>
    </source>
</reference>
<name>A0A843X5P6_COLES</name>
<evidence type="ECO:0000313" key="2">
    <source>
        <dbReference type="Proteomes" id="UP000652761"/>
    </source>
</evidence>
<keyword evidence="2" id="KW-1185">Reference proteome</keyword>
<dbReference type="AlphaFoldDB" id="A0A843X5P6"/>
<gene>
    <name evidence="1" type="ORF">Taro_046106</name>
</gene>
<protein>
    <submittedName>
        <fullName evidence="1">Uncharacterized protein</fullName>
    </submittedName>
</protein>
<organism evidence="1 2">
    <name type="scientific">Colocasia esculenta</name>
    <name type="common">Wild taro</name>
    <name type="synonym">Arum esculentum</name>
    <dbReference type="NCBI Taxonomy" id="4460"/>
    <lineage>
        <taxon>Eukaryota</taxon>
        <taxon>Viridiplantae</taxon>
        <taxon>Streptophyta</taxon>
        <taxon>Embryophyta</taxon>
        <taxon>Tracheophyta</taxon>
        <taxon>Spermatophyta</taxon>
        <taxon>Magnoliopsida</taxon>
        <taxon>Liliopsida</taxon>
        <taxon>Araceae</taxon>
        <taxon>Aroideae</taxon>
        <taxon>Colocasieae</taxon>
        <taxon>Colocasia</taxon>
    </lineage>
</organism>
<proteinExistence type="predicted"/>
<accession>A0A843X5P6</accession>
<comment type="caution">
    <text evidence="1">The sequence shown here is derived from an EMBL/GenBank/DDBJ whole genome shotgun (WGS) entry which is preliminary data.</text>
</comment>